<evidence type="ECO:0008006" key="4">
    <source>
        <dbReference type="Google" id="ProtNLM"/>
    </source>
</evidence>
<dbReference type="Proteomes" id="UP001500124">
    <property type="component" value="Unassembled WGS sequence"/>
</dbReference>
<evidence type="ECO:0000313" key="2">
    <source>
        <dbReference type="EMBL" id="GAA5072770.1"/>
    </source>
</evidence>
<keyword evidence="1" id="KW-0812">Transmembrane</keyword>
<keyword evidence="1" id="KW-0472">Membrane</keyword>
<keyword evidence="3" id="KW-1185">Reference proteome</keyword>
<dbReference type="RefSeq" id="WP_176150493.1">
    <property type="nucleotide sequence ID" value="NZ_BAABKC010000100.1"/>
</dbReference>
<dbReference type="EMBL" id="BAABKC010000100">
    <property type="protein sequence ID" value="GAA5072770.1"/>
    <property type="molecule type" value="Genomic_DNA"/>
</dbReference>
<feature type="transmembrane region" description="Helical" evidence="1">
    <location>
        <begin position="107"/>
        <end position="128"/>
    </location>
</feature>
<sequence>MTLLPVFAGLVLCLVGLRGLLGRPTPHVAVKAVVLLAVPVGALAWLSVVTAADYVLFPDTAPCPREPYRVGVIGGGAVTGVSRTFPPRAYCAWEDGTTYELATGSELVFWVCFGVVAVALGAGLWRALRDPLALVRR</sequence>
<comment type="caution">
    <text evidence="2">The sequence shown here is derived from an EMBL/GenBank/DDBJ whole genome shotgun (WGS) entry which is preliminary data.</text>
</comment>
<feature type="transmembrane region" description="Helical" evidence="1">
    <location>
        <begin position="32"/>
        <end position="56"/>
    </location>
</feature>
<proteinExistence type="predicted"/>
<gene>
    <name evidence="2" type="ORF">GCM10023336_59770</name>
</gene>
<protein>
    <recommendedName>
        <fullName evidence="4">Integral membrane protein</fullName>
    </recommendedName>
</protein>
<accession>A0ABP9LCU7</accession>
<reference evidence="3" key="1">
    <citation type="journal article" date="2019" name="Int. J. Syst. Evol. Microbiol.">
        <title>The Global Catalogue of Microorganisms (GCM) 10K type strain sequencing project: providing services to taxonomists for standard genome sequencing and annotation.</title>
        <authorList>
            <consortium name="The Broad Institute Genomics Platform"/>
            <consortium name="The Broad Institute Genome Sequencing Center for Infectious Disease"/>
            <person name="Wu L."/>
            <person name="Ma J."/>
        </authorList>
    </citation>
    <scope>NUCLEOTIDE SEQUENCE [LARGE SCALE GENOMIC DNA]</scope>
    <source>
        <strain evidence="3">JCM 18410</strain>
    </source>
</reference>
<name>A0ABP9LCU7_9ACTN</name>
<organism evidence="2 3">
    <name type="scientific">Streptomyces similanensis</name>
    <dbReference type="NCBI Taxonomy" id="1274988"/>
    <lineage>
        <taxon>Bacteria</taxon>
        <taxon>Bacillati</taxon>
        <taxon>Actinomycetota</taxon>
        <taxon>Actinomycetes</taxon>
        <taxon>Kitasatosporales</taxon>
        <taxon>Streptomycetaceae</taxon>
        <taxon>Streptomyces</taxon>
    </lineage>
</organism>
<evidence type="ECO:0000256" key="1">
    <source>
        <dbReference type="SAM" id="Phobius"/>
    </source>
</evidence>
<evidence type="ECO:0000313" key="3">
    <source>
        <dbReference type="Proteomes" id="UP001500124"/>
    </source>
</evidence>
<keyword evidence="1" id="KW-1133">Transmembrane helix</keyword>